<evidence type="ECO:0000256" key="1">
    <source>
        <dbReference type="ARBA" id="ARBA00004651"/>
    </source>
</evidence>
<keyword evidence="5 7" id="KW-0472">Membrane</keyword>
<evidence type="ECO:0000256" key="6">
    <source>
        <dbReference type="ARBA" id="ARBA00038076"/>
    </source>
</evidence>
<evidence type="ECO:0000256" key="3">
    <source>
        <dbReference type="ARBA" id="ARBA00022692"/>
    </source>
</evidence>
<keyword evidence="4 7" id="KW-1133">Transmembrane helix</keyword>
<dbReference type="GO" id="GO:0005886">
    <property type="term" value="C:plasma membrane"/>
    <property type="evidence" value="ECO:0007669"/>
    <property type="project" value="UniProtKB-SubCell"/>
</dbReference>
<accession>A0A645BE05</accession>
<organism evidence="9">
    <name type="scientific">bioreactor metagenome</name>
    <dbReference type="NCBI Taxonomy" id="1076179"/>
    <lineage>
        <taxon>unclassified sequences</taxon>
        <taxon>metagenomes</taxon>
        <taxon>ecological metagenomes</taxon>
    </lineage>
</organism>
<dbReference type="PANTHER" id="PTHR30572">
    <property type="entry name" value="MEMBRANE COMPONENT OF TRANSPORTER-RELATED"/>
    <property type="match status" value="1"/>
</dbReference>
<reference evidence="9" key="1">
    <citation type="submission" date="2019-08" db="EMBL/GenBank/DDBJ databases">
        <authorList>
            <person name="Kucharzyk K."/>
            <person name="Murdoch R.W."/>
            <person name="Higgins S."/>
            <person name="Loffler F."/>
        </authorList>
    </citation>
    <scope>NUCLEOTIDE SEQUENCE</scope>
</reference>
<evidence type="ECO:0000256" key="4">
    <source>
        <dbReference type="ARBA" id="ARBA00022989"/>
    </source>
</evidence>
<evidence type="ECO:0000256" key="2">
    <source>
        <dbReference type="ARBA" id="ARBA00022475"/>
    </source>
</evidence>
<evidence type="ECO:0000256" key="7">
    <source>
        <dbReference type="SAM" id="Phobius"/>
    </source>
</evidence>
<dbReference type="InterPro" id="IPR050250">
    <property type="entry name" value="Macrolide_Exporter_MacB"/>
</dbReference>
<protein>
    <recommendedName>
        <fullName evidence="8">ABC3 transporter permease C-terminal domain-containing protein</fullName>
    </recommendedName>
</protein>
<keyword evidence="3 7" id="KW-0812">Transmembrane</keyword>
<proteinExistence type="inferred from homology"/>
<dbReference type="Pfam" id="PF02687">
    <property type="entry name" value="FtsX"/>
    <property type="match status" value="1"/>
</dbReference>
<feature type="domain" description="ABC3 transporter permease C-terminal" evidence="8">
    <location>
        <begin position="399"/>
        <end position="519"/>
    </location>
</feature>
<keyword evidence="2" id="KW-1003">Cell membrane</keyword>
<comment type="subcellular location">
    <subcellularLocation>
        <location evidence="1">Cell membrane</location>
        <topology evidence="1">Multi-pass membrane protein</topology>
    </subcellularLocation>
</comment>
<feature type="transmembrane region" description="Helical" evidence="7">
    <location>
        <begin position="489"/>
        <end position="512"/>
    </location>
</feature>
<dbReference type="InterPro" id="IPR003838">
    <property type="entry name" value="ABC3_permease_C"/>
</dbReference>
<dbReference type="EMBL" id="VSSQ01019358">
    <property type="protein sequence ID" value="MPM63346.1"/>
    <property type="molecule type" value="Genomic_DNA"/>
</dbReference>
<dbReference type="GO" id="GO:0022857">
    <property type="term" value="F:transmembrane transporter activity"/>
    <property type="evidence" value="ECO:0007669"/>
    <property type="project" value="TreeGrafter"/>
</dbReference>
<evidence type="ECO:0000313" key="9">
    <source>
        <dbReference type="EMBL" id="MPM63346.1"/>
    </source>
</evidence>
<gene>
    <name evidence="9" type="ORF">SDC9_110226</name>
</gene>
<feature type="transmembrane region" description="Helical" evidence="7">
    <location>
        <begin position="394"/>
        <end position="421"/>
    </location>
</feature>
<evidence type="ECO:0000256" key="5">
    <source>
        <dbReference type="ARBA" id="ARBA00023136"/>
    </source>
</evidence>
<evidence type="ECO:0000259" key="8">
    <source>
        <dbReference type="Pfam" id="PF02687"/>
    </source>
</evidence>
<dbReference type="AlphaFoldDB" id="A0A645BE05"/>
<dbReference type="PANTHER" id="PTHR30572:SF4">
    <property type="entry name" value="ABC TRANSPORTER PERMEASE YTRF"/>
    <property type="match status" value="1"/>
</dbReference>
<comment type="caution">
    <text evidence="9">The sequence shown here is derived from an EMBL/GenBank/DDBJ whole genome shotgun (WGS) entry which is preliminary data.</text>
</comment>
<name>A0A645BE05_9ZZZZ</name>
<comment type="similarity">
    <text evidence="6">Belongs to the ABC-4 integral membrane protein family.</text>
</comment>
<sequence>MVSKLRFNNSILDVMSFGVTEKYIKAVNPIFIEGEKFTDKDLDFVYSNKKEESVLGDSQEIVWVNKNEAINEPIFDFNINEEEKLSVWEECNVNSEFLGYALRSEGGYVGGFVWGESYLTNDNKKVFMDETTKMEVSKWVKAKVPLWSVNNDGLSTPRLDGNGQQIWKIVCFKPENILISKSDGRYDGLRFEEILSNGQVLGEATESADLTTTNVASSSGLLANEATESAELFGGEVVKDDSGNEWVQFTNTADDPNKLKEISFLGNVVGEAYVSTGMLKLLGVSNKDSLNKSFLVSYIVSDGSIEGVTGRLQSVEVEYKIKGVIDDETSNYYYYQLADARRLGISTYSQFKVLVNNKENLSDVRKQIEGMGFKTSSTADTVTQIESLFKTLRFILAALGTIALAVASLGMFNTMTVSLLERTREVGVMKSMGMLSSEVSELFLAESMIMGVGGGVLGLIFGFGLGKILALILSSISMFKGQGMIDITYIPWFFTFFILLVSFLVGMMTGWYPSKRAKQVSALNALRYE</sequence>
<feature type="transmembrane region" description="Helical" evidence="7">
    <location>
        <begin position="442"/>
        <end position="469"/>
    </location>
</feature>